<dbReference type="Proteomes" id="UP000007648">
    <property type="component" value="Unassembled WGS sequence"/>
</dbReference>
<dbReference type="GeneTree" id="ENSGT00390000008360"/>
<proteinExistence type="predicted"/>
<dbReference type="RefSeq" id="XP_031802787.1">
    <property type="nucleotide sequence ID" value="XM_031946927.1"/>
</dbReference>
<dbReference type="PANTHER" id="PTHR35968:SF1">
    <property type="entry name" value="TESTIS EXPRESSED PROTEIN 56"/>
    <property type="match status" value="1"/>
</dbReference>
<accession>G3VWL2</accession>
<dbReference type="Ensembl" id="ENSSHAT00000007630.2">
    <property type="protein sequence ID" value="ENSSHAP00000007567.2"/>
    <property type="gene ID" value="ENSSHAG00000006576.2"/>
</dbReference>
<reference evidence="1" key="3">
    <citation type="submission" date="2025-09" db="UniProtKB">
        <authorList>
            <consortium name="Ensembl"/>
        </authorList>
    </citation>
    <scope>IDENTIFICATION</scope>
</reference>
<protein>
    <submittedName>
        <fullName evidence="1">Uncharacterized protein</fullName>
    </submittedName>
</protein>
<organism evidence="1 2">
    <name type="scientific">Sarcophilus harrisii</name>
    <name type="common">Tasmanian devil</name>
    <name type="synonym">Sarcophilus laniarius</name>
    <dbReference type="NCBI Taxonomy" id="9305"/>
    <lineage>
        <taxon>Eukaryota</taxon>
        <taxon>Metazoa</taxon>
        <taxon>Chordata</taxon>
        <taxon>Craniata</taxon>
        <taxon>Vertebrata</taxon>
        <taxon>Euteleostomi</taxon>
        <taxon>Mammalia</taxon>
        <taxon>Metatheria</taxon>
        <taxon>Dasyuromorphia</taxon>
        <taxon>Dasyuridae</taxon>
        <taxon>Sarcophilus</taxon>
    </lineage>
</organism>
<reference evidence="1 2" key="1">
    <citation type="journal article" date="2011" name="Proc. Natl. Acad. Sci. U.S.A.">
        <title>Genetic diversity and population structure of the endangered marsupial Sarcophilus harrisii (Tasmanian devil).</title>
        <authorList>
            <person name="Miller W."/>
            <person name="Hayes V.M."/>
            <person name="Ratan A."/>
            <person name="Petersen D.C."/>
            <person name="Wittekindt N.E."/>
            <person name="Miller J."/>
            <person name="Walenz B."/>
            <person name="Knight J."/>
            <person name="Qi J."/>
            <person name="Zhao F."/>
            <person name="Wang Q."/>
            <person name="Bedoya-Reina O.C."/>
            <person name="Katiyar N."/>
            <person name="Tomsho L.P."/>
            <person name="Kasson L.M."/>
            <person name="Hardie R.A."/>
            <person name="Woodbridge P."/>
            <person name="Tindall E.A."/>
            <person name="Bertelsen M.F."/>
            <person name="Dixon D."/>
            <person name="Pyecroft S."/>
            <person name="Helgen K.M."/>
            <person name="Lesk A.M."/>
            <person name="Pringle T.H."/>
            <person name="Patterson N."/>
            <person name="Zhang Y."/>
            <person name="Kreiss A."/>
            <person name="Woods G.M."/>
            <person name="Jones M.E."/>
            <person name="Schuster S.C."/>
        </authorList>
    </citation>
    <scope>NUCLEOTIDE SEQUENCE [LARGE SCALE GENOMIC DNA]</scope>
</reference>
<evidence type="ECO:0000313" key="2">
    <source>
        <dbReference type="Proteomes" id="UP000007648"/>
    </source>
</evidence>
<dbReference type="InParanoid" id="G3VWL2"/>
<dbReference type="Pfam" id="PF15023">
    <property type="entry name" value="DUF4523"/>
    <property type="match status" value="1"/>
</dbReference>
<dbReference type="HOGENOM" id="CLU_1926949_0_0_1"/>
<dbReference type="eggNOG" id="ENOG502TEJW">
    <property type="taxonomic scope" value="Eukaryota"/>
</dbReference>
<gene>
    <name evidence="1" type="primary">LOC116420650</name>
</gene>
<dbReference type="InterPro" id="IPR027827">
    <property type="entry name" value="Tex56"/>
</dbReference>
<dbReference type="GO" id="GO:0003676">
    <property type="term" value="F:nucleic acid binding"/>
    <property type="evidence" value="ECO:0007669"/>
    <property type="project" value="InterPro"/>
</dbReference>
<reference evidence="1" key="2">
    <citation type="submission" date="2025-08" db="UniProtKB">
        <authorList>
            <consortium name="Ensembl"/>
        </authorList>
    </citation>
    <scope>IDENTIFICATION</scope>
</reference>
<dbReference type="AlphaFoldDB" id="G3VWL2"/>
<dbReference type="OrthoDB" id="6077037at2759"/>
<dbReference type="InterPro" id="IPR035979">
    <property type="entry name" value="RBD_domain_sf"/>
</dbReference>
<dbReference type="SUPFAM" id="SSF54928">
    <property type="entry name" value="RNA-binding domain, RBD"/>
    <property type="match status" value="1"/>
</dbReference>
<name>G3VWL2_SARHA</name>
<evidence type="ECO:0000313" key="1">
    <source>
        <dbReference type="Ensembl" id="ENSSHAP00000007567.2"/>
    </source>
</evidence>
<dbReference type="GeneID" id="116420650"/>
<sequence>MSIPVDIRGSLKLPPLALYQKGERFHKTEDISNTFDKLYKLHWILPDPLRDLLCTFVSEEDVRENHEYPKVEKILKVKKLPSEIYITTERNLATWKRTMSNIKHEGSRKFIFQKKKPMGILMSAVIVRWLRRSTKPPLNQESVTEEMSVFGPIESMTTLGKQSALIIYENIISACRAVSAFSTDMSGRNIRCYWFHKFMSKNKSIRICRNALLKAT</sequence>
<dbReference type="KEGG" id="shr:116420650"/>
<keyword evidence="2" id="KW-1185">Reference proteome</keyword>
<dbReference type="PANTHER" id="PTHR35968">
    <property type="entry name" value="CHROMOSOME 6 C6ORF201 HOMOLOG"/>
    <property type="match status" value="1"/>
</dbReference>
<dbReference type="CDD" id="cd00590">
    <property type="entry name" value="RRM_SF"/>
    <property type="match status" value="1"/>
</dbReference>